<comment type="similarity">
    <text evidence="4 14">Belongs to the GPAT/DAPAT family.</text>
</comment>
<dbReference type="Pfam" id="PF01553">
    <property type="entry name" value="Acyltransferase"/>
    <property type="match status" value="1"/>
</dbReference>
<evidence type="ECO:0000313" key="17">
    <source>
        <dbReference type="Proteomes" id="UP000196027"/>
    </source>
</evidence>
<evidence type="ECO:0000256" key="1">
    <source>
        <dbReference type="ARBA" id="ARBA00004413"/>
    </source>
</evidence>
<protein>
    <recommendedName>
        <fullName evidence="6 14">Glycerol-3-phosphate acyltransferase</fullName>
        <shortName evidence="14">GPAT</shortName>
        <ecNumber evidence="5 14">2.3.1.15</ecNumber>
    </recommendedName>
</protein>
<dbReference type="Proteomes" id="UP000196027">
    <property type="component" value="Chromosome"/>
</dbReference>
<evidence type="ECO:0000256" key="3">
    <source>
        <dbReference type="ARBA" id="ARBA00005189"/>
    </source>
</evidence>
<accession>A0A1Y0ID82</accession>
<dbReference type="SMART" id="SM00563">
    <property type="entry name" value="PlsC"/>
    <property type="match status" value="1"/>
</dbReference>
<evidence type="ECO:0000256" key="7">
    <source>
        <dbReference type="ARBA" id="ARBA00022475"/>
    </source>
</evidence>
<feature type="short sequence motif" description="HXXXXD motif" evidence="14">
    <location>
        <begin position="311"/>
        <end position="316"/>
    </location>
</feature>
<keyword evidence="7 14" id="KW-1003">Cell membrane</keyword>
<gene>
    <name evidence="14" type="primary">plsB</name>
    <name evidence="16" type="ORF">OLMES_4415</name>
</gene>
<comment type="pathway">
    <text evidence="2 14">Phospholipid metabolism; CDP-diacylglycerol biosynthesis; CDP-diacylglycerol from sn-glycerol 3-phosphate: step 1/3.</text>
</comment>
<dbReference type="GO" id="GO:0006631">
    <property type="term" value="P:fatty acid metabolic process"/>
    <property type="evidence" value="ECO:0007669"/>
    <property type="project" value="TreeGrafter"/>
</dbReference>
<dbReference type="GO" id="GO:0004366">
    <property type="term" value="F:glycerol-3-phosphate O-acyltransferase activity"/>
    <property type="evidence" value="ECO:0007669"/>
    <property type="project" value="UniProtKB-UniRule"/>
</dbReference>
<keyword evidence="10 14" id="KW-0594">Phospholipid biosynthesis</keyword>
<dbReference type="InterPro" id="IPR022284">
    <property type="entry name" value="GPAT/DHAPAT"/>
</dbReference>
<dbReference type="InterPro" id="IPR045520">
    <property type="entry name" value="GPAT/DHAPAT_C"/>
</dbReference>
<evidence type="ECO:0000256" key="14">
    <source>
        <dbReference type="HAMAP-Rule" id="MF_00393"/>
    </source>
</evidence>
<dbReference type="Pfam" id="PF19277">
    <property type="entry name" value="GPAT_C"/>
    <property type="match status" value="1"/>
</dbReference>
<evidence type="ECO:0000256" key="11">
    <source>
        <dbReference type="ARBA" id="ARBA00023264"/>
    </source>
</evidence>
<dbReference type="PANTHER" id="PTHR12563">
    <property type="entry name" value="GLYCEROL-3-PHOSPHATE ACYLTRANSFERASE"/>
    <property type="match status" value="1"/>
</dbReference>
<keyword evidence="8 14" id="KW-0808">Transferase</keyword>
<evidence type="ECO:0000256" key="12">
    <source>
        <dbReference type="ARBA" id="ARBA00023315"/>
    </source>
</evidence>
<evidence type="ECO:0000256" key="10">
    <source>
        <dbReference type="ARBA" id="ARBA00023209"/>
    </source>
</evidence>
<dbReference type="SUPFAM" id="SSF69593">
    <property type="entry name" value="Glycerol-3-phosphate (1)-acyltransferase"/>
    <property type="match status" value="1"/>
</dbReference>
<keyword evidence="9 14" id="KW-0472">Membrane</keyword>
<dbReference type="NCBIfam" id="NF003441">
    <property type="entry name" value="PRK04974.1"/>
    <property type="match status" value="1"/>
</dbReference>
<evidence type="ECO:0000256" key="4">
    <source>
        <dbReference type="ARBA" id="ARBA00007937"/>
    </source>
</evidence>
<dbReference type="PANTHER" id="PTHR12563:SF17">
    <property type="entry name" value="DIHYDROXYACETONE PHOSPHATE ACYLTRANSFERASE"/>
    <property type="match status" value="1"/>
</dbReference>
<keyword evidence="11 14" id="KW-1208">Phospholipid metabolism</keyword>
<comment type="catalytic activity">
    <reaction evidence="13 14">
        <text>sn-glycerol 3-phosphate + an acyl-CoA = a 1-acyl-sn-glycero-3-phosphate + CoA</text>
        <dbReference type="Rhea" id="RHEA:15325"/>
        <dbReference type="ChEBI" id="CHEBI:57287"/>
        <dbReference type="ChEBI" id="CHEBI:57597"/>
        <dbReference type="ChEBI" id="CHEBI:57970"/>
        <dbReference type="ChEBI" id="CHEBI:58342"/>
        <dbReference type="EC" id="2.3.1.15"/>
    </reaction>
</comment>
<dbReference type="UniPathway" id="UPA00557">
    <property type="reaction ID" value="UER00612"/>
</dbReference>
<evidence type="ECO:0000256" key="2">
    <source>
        <dbReference type="ARBA" id="ARBA00004765"/>
    </source>
</evidence>
<dbReference type="InterPro" id="IPR028354">
    <property type="entry name" value="GPAT_PlsB"/>
</dbReference>
<dbReference type="AlphaFoldDB" id="A0A1Y0ID82"/>
<evidence type="ECO:0000256" key="6">
    <source>
        <dbReference type="ARBA" id="ARBA00013432"/>
    </source>
</evidence>
<organism evidence="16 17">
    <name type="scientific">Oleiphilus messinensis</name>
    <dbReference type="NCBI Taxonomy" id="141451"/>
    <lineage>
        <taxon>Bacteria</taxon>
        <taxon>Pseudomonadati</taxon>
        <taxon>Pseudomonadota</taxon>
        <taxon>Gammaproteobacteria</taxon>
        <taxon>Oceanospirillales</taxon>
        <taxon>Oleiphilaceae</taxon>
        <taxon>Oleiphilus</taxon>
    </lineage>
</organism>
<dbReference type="PIRSF" id="PIRSF500064">
    <property type="entry name" value="GPAT"/>
    <property type="match status" value="1"/>
</dbReference>
<dbReference type="KEGG" id="ome:OLMES_4415"/>
<evidence type="ECO:0000259" key="15">
    <source>
        <dbReference type="SMART" id="SM00563"/>
    </source>
</evidence>
<dbReference type="EC" id="2.3.1.15" evidence="5 14"/>
<keyword evidence="14" id="KW-0443">Lipid metabolism</keyword>
<dbReference type="GO" id="GO:0016024">
    <property type="term" value="P:CDP-diacylglycerol biosynthetic process"/>
    <property type="evidence" value="ECO:0007669"/>
    <property type="project" value="UniProtKB-UniRule"/>
</dbReference>
<sequence>MRLLALSSLFFDLLRRILFLWVRTSVMGNKPEDLNLDPSKPVCYVLQYSSLSSRLVLEQECRKVGLPLSQAPFDYGDFHLRRSFFFLYRRQGQLFRRRQSPVMTDRLKQLVGGTLRNDDLDVQIVPVSLYWGRAPEKEKSLFKLIFSDTWSNTGRFRKLLTIMLHGRDTFVQFSKPFSLRQILENEAVTEEIATRKAARILRVHFRRVRQAVIGPDLSHRRTLVSRLIATPAVKDVIRETAKKEDVAPEKIRARAYKYADEMTSNLSMATIRFLDVLLSWVWNKIYNGVNVYNIETVQDVAKDNEVIYVPCHRSHIDYLLLSYVLYNNGVMVPHIAAGINLNMPVVGAILRRGGAFFMRRSFRDNPLYAAVFNEYMHSMLTKGYSVEYFVEGGRSRTGRTLQAKAGMVSMTIRSFLRDNRKPIAFVPVYVGYEKILESRSYLGELRGQKKQKESIFGLFRSLRNLRKSFGKVSVNFGSPIYLAQELEHIQPQWRHQAYTNEYKPSWLPDAVTHLSEKITTHINDAATINPVNIIATVLLSTSKQSMDEKALAEHLDAFCALLHENPYSPRTQFPSGSGHEWIEYVEEMGLIGRHKQELGDIVFAEGNNAVLLTYYRNNIMHLFALPALIASFFQNNETMEQDHLISLIRRIYPYIRSELHIRWTKEVLEARLQEWLDIMVKNEFLYRENGKLRRPAITAPKFIMLSVLARIVMQTLERYFIVIALLRDYGSGNVTADELEKQSTLMAQRMSILYGLNAPEFFDKTMFRNFIAVLMNNQILTLDDDKRILFDKRIDDVAEEARLVLDAELRQGILQVTNGCERPTEALQKLATA</sequence>
<dbReference type="GO" id="GO:0005886">
    <property type="term" value="C:plasma membrane"/>
    <property type="evidence" value="ECO:0007669"/>
    <property type="project" value="UniProtKB-SubCell"/>
</dbReference>
<feature type="domain" description="Phospholipid/glycerol acyltransferase" evidence="15">
    <location>
        <begin position="306"/>
        <end position="433"/>
    </location>
</feature>
<dbReference type="EMBL" id="CP021425">
    <property type="protein sequence ID" value="ARU58411.1"/>
    <property type="molecule type" value="Genomic_DNA"/>
</dbReference>
<evidence type="ECO:0000256" key="13">
    <source>
        <dbReference type="ARBA" id="ARBA00048427"/>
    </source>
</evidence>
<comment type="domain">
    <text evidence="14">The HXXXXD motif is essential for acyltransferase activity and may constitute the binding site for the phosphate moiety of the glycerol-3-phosphate.</text>
</comment>
<dbReference type="HAMAP" id="MF_00393">
    <property type="entry name" value="Glyc3P_acyltrans"/>
    <property type="match status" value="1"/>
</dbReference>
<evidence type="ECO:0000256" key="5">
    <source>
        <dbReference type="ARBA" id="ARBA00013113"/>
    </source>
</evidence>
<dbReference type="InterPro" id="IPR041728">
    <property type="entry name" value="GPAT/DHAPAT_LPLAT"/>
</dbReference>
<dbReference type="RefSeq" id="WP_087463194.1">
    <property type="nucleotide sequence ID" value="NZ_CP021425.1"/>
</dbReference>
<proteinExistence type="inferred from homology"/>
<dbReference type="InterPro" id="IPR002123">
    <property type="entry name" value="Plipid/glycerol_acylTrfase"/>
</dbReference>
<dbReference type="CDD" id="cd07993">
    <property type="entry name" value="LPLAT_DHAPAT-like"/>
    <property type="match status" value="1"/>
</dbReference>
<evidence type="ECO:0000313" key="16">
    <source>
        <dbReference type="EMBL" id="ARU58411.1"/>
    </source>
</evidence>
<name>A0A1Y0ID82_9GAMM</name>
<dbReference type="NCBIfam" id="TIGR03703">
    <property type="entry name" value="plsB"/>
    <property type="match status" value="1"/>
</dbReference>
<keyword evidence="17" id="KW-1185">Reference proteome</keyword>
<keyword evidence="14" id="KW-0444">Lipid biosynthesis</keyword>
<comment type="subcellular location">
    <subcellularLocation>
        <location evidence="1 14">Cell membrane</location>
        <topology evidence="1 14">Peripheral membrane protein</topology>
        <orientation evidence="1 14">Cytoplasmic side</orientation>
    </subcellularLocation>
</comment>
<comment type="pathway">
    <text evidence="3">Lipid metabolism.</text>
</comment>
<reference evidence="16 17" key="1">
    <citation type="submission" date="2017-05" db="EMBL/GenBank/DDBJ databases">
        <title>Genomic insights into alkan degradation activity of Oleiphilus messinensis.</title>
        <authorList>
            <person name="Kozyavkin S.A."/>
            <person name="Slesarev A.I."/>
            <person name="Golyshin P.N."/>
            <person name="Korzhenkov A."/>
            <person name="Golyshina O.N."/>
            <person name="Toshchakov S.V."/>
        </authorList>
    </citation>
    <scope>NUCLEOTIDE SEQUENCE [LARGE SCALE GENOMIC DNA]</scope>
    <source>
        <strain evidence="16 17">ME102</strain>
    </source>
</reference>
<keyword evidence="12 14" id="KW-0012">Acyltransferase</keyword>
<dbReference type="OrthoDB" id="335193at2"/>
<dbReference type="PIRSF" id="PIRSF000437">
    <property type="entry name" value="GPAT_DHAPAT"/>
    <property type="match status" value="1"/>
</dbReference>
<evidence type="ECO:0000256" key="8">
    <source>
        <dbReference type="ARBA" id="ARBA00022679"/>
    </source>
</evidence>
<evidence type="ECO:0000256" key="9">
    <source>
        <dbReference type="ARBA" id="ARBA00023136"/>
    </source>
</evidence>